<keyword evidence="2" id="KW-1185">Reference proteome</keyword>
<accession>A0A286GT11</accession>
<evidence type="ECO:0000313" key="2">
    <source>
        <dbReference type="Proteomes" id="UP000219452"/>
    </source>
</evidence>
<dbReference type="InterPro" id="IPR011042">
    <property type="entry name" value="6-blade_b-propeller_TolB-like"/>
</dbReference>
<evidence type="ECO:0008006" key="3">
    <source>
        <dbReference type="Google" id="ProtNLM"/>
    </source>
</evidence>
<reference evidence="2" key="1">
    <citation type="submission" date="2017-09" db="EMBL/GenBank/DDBJ databases">
        <authorList>
            <person name="Varghese N."/>
            <person name="Submissions S."/>
        </authorList>
    </citation>
    <scope>NUCLEOTIDE SEQUENCE [LARGE SCALE GENOMIC DNA]</scope>
    <source>
        <strain evidence="2">DSM 29961</strain>
    </source>
</reference>
<sequence length="328" mass="35476">MSLNIRSICTVLSTTVCLLACNTDDPIYNAPVIPERISFSATRQYPEGITYSTQLNTFLVSSITQGKIGAVDATGRYSDLIVDDELISSLGLKAQGDLLYVCNGDQGVSEKSTPITIRKTAGLFVYNLKSGQNVRRVNLAALLPAAEHYANDVALDEDGNAYVTDSFASVIYKVPADTTQPSIFANSPLFAGGEGINLNGIVYHPDKFLIVVKSNQGKLFKVNLLNPADVLEIKGPALLNGDGMLLSNNDLYVVNNRKQVSQVRSTDGWKTYAIVKTDSVGYSEATTNTLMNEKIYSLNARIGEVSAAVAAKNPAQLRANTYSIQQFR</sequence>
<organism evidence="1 2">
    <name type="scientific">Spirosoma fluviale</name>
    <dbReference type="NCBI Taxonomy" id="1597977"/>
    <lineage>
        <taxon>Bacteria</taxon>
        <taxon>Pseudomonadati</taxon>
        <taxon>Bacteroidota</taxon>
        <taxon>Cytophagia</taxon>
        <taxon>Cytophagales</taxon>
        <taxon>Cytophagaceae</taxon>
        <taxon>Spirosoma</taxon>
    </lineage>
</organism>
<dbReference type="SUPFAM" id="SSF63825">
    <property type="entry name" value="YWTD domain"/>
    <property type="match status" value="1"/>
</dbReference>
<protein>
    <recommendedName>
        <fullName evidence="3">Gluconolaconase</fullName>
    </recommendedName>
</protein>
<dbReference type="InterPro" id="IPR053224">
    <property type="entry name" value="Sensory_adhesion_molecule"/>
</dbReference>
<evidence type="ECO:0000313" key="1">
    <source>
        <dbReference type="EMBL" id="SOD98673.1"/>
    </source>
</evidence>
<name>A0A286GT11_9BACT</name>
<dbReference type="AlphaFoldDB" id="A0A286GT11"/>
<proteinExistence type="predicted"/>
<dbReference type="RefSeq" id="WP_097131449.1">
    <property type="nucleotide sequence ID" value="NZ_OCNH01000008.1"/>
</dbReference>
<dbReference type="OrthoDB" id="8584394at2"/>
<dbReference type="EMBL" id="OCNH01000008">
    <property type="protein sequence ID" value="SOD98673.1"/>
    <property type="molecule type" value="Genomic_DNA"/>
</dbReference>
<dbReference type="Proteomes" id="UP000219452">
    <property type="component" value="Unassembled WGS sequence"/>
</dbReference>
<dbReference type="PANTHER" id="PTHR31460:SF3">
    <property type="entry name" value="MESOCENTIN"/>
    <property type="match status" value="1"/>
</dbReference>
<gene>
    <name evidence="1" type="ORF">SAMN06269250_6188</name>
</gene>
<dbReference type="Gene3D" id="2.120.10.30">
    <property type="entry name" value="TolB, C-terminal domain"/>
    <property type="match status" value="1"/>
</dbReference>
<dbReference type="PANTHER" id="PTHR31460">
    <property type="match status" value="1"/>
</dbReference>